<dbReference type="OrthoDB" id="543156at2759"/>
<dbReference type="STRING" id="93625.A0A409XKC0"/>
<dbReference type="PANTHER" id="PTHR43130:SF7">
    <property type="entry name" value="DJ-1_PFPI DOMAIN-CONTAINING PROTEIN"/>
    <property type="match status" value="1"/>
</dbReference>
<accession>A0A409XKC0</accession>
<proteinExistence type="predicted"/>
<sequence>MSPQELSVGLILLPEHQWLDAAGCTDYLFNHSYAILSQLYASNPSLVAKAPRMKFHYISSDLSPINASSGAPQTPSCTFDGCPFVDIIIVPGADPLAEPPKGFIEFIQTRYADPKFKALLMVCTGSMVVARAGILDGHQVCSNKFVLKMFATSGALDKKVKWVGDRRWIVDGKLWSAAGVTSGIDLAAEFARVHFDPEIVQAAKDISEYKPNPAQPDHFAYLTEGVEL</sequence>
<dbReference type="AlphaFoldDB" id="A0A409XKC0"/>
<feature type="domain" description="DJ-1/PfpI" evidence="1">
    <location>
        <begin position="47"/>
        <end position="191"/>
    </location>
</feature>
<dbReference type="InterPro" id="IPR029062">
    <property type="entry name" value="Class_I_gatase-like"/>
</dbReference>
<dbReference type="InParanoid" id="A0A409XKC0"/>
<keyword evidence="3" id="KW-1185">Reference proteome</keyword>
<dbReference type="Gene3D" id="3.40.50.880">
    <property type="match status" value="1"/>
</dbReference>
<dbReference type="InterPro" id="IPR052158">
    <property type="entry name" value="INH-QAR"/>
</dbReference>
<dbReference type="EMBL" id="NHYD01001423">
    <property type="protein sequence ID" value="PPQ91194.1"/>
    <property type="molecule type" value="Genomic_DNA"/>
</dbReference>
<dbReference type="InterPro" id="IPR002818">
    <property type="entry name" value="DJ-1/PfpI"/>
</dbReference>
<dbReference type="Proteomes" id="UP000283269">
    <property type="component" value="Unassembled WGS sequence"/>
</dbReference>
<evidence type="ECO:0000313" key="2">
    <source>
        <dbReference type="EMBL" id="PPQ91194.1"/>
    </source>
</evidence>
<dbReference type="Pfam" id="PF01965">
    <property type="entry name" value="DJ-1_PfpI"/>
    <property type="match status" value="1"/>
</dbReference>
<evidence type="ECO:0000313" key="3">
    <source>
        <dbReference type="Proteomes" id="UP000283269"/>
    </source>
</evidence>
<name>A0A409XKC0_PSICY</name>
<dbReference type="PANTHER" id="PTHR43130">
    <property type="entry name" value="ARAC-FAMILY TRANSCRIPTIONAL REGULATOR"/>
    <property type="match status" value="1"/>
</dbReference>
<comment type="caution">
    <text evidence="2">The sequence shown here is derived from an EMBL/GenBank/DDBJ whole genome shotgun (WGS) entry which is preliminary data.</text>
</comment>
<dbReference type="SUPFAM" id="SSF52317">
    <property type="entry name" value="Class I glutamine amidotransferase-like"/>
    <property type="match status" value="1"/>
</dbReference>
<organism evidence="2 3">
    <name type="scientific">Psilocybe cyanescens</name>
    <dbReference type="NCBI Taxonomy" id="93625"/>
    <lineage>
        <taxon>Eukaryota</taxon>
        <taxon>Fungi</taxon>
        <taxon>Dikarya</taxon>
        <taxon>Basidiomycota</taxon>
        <taxon>Agaricomycotina</taxon>
        <taxon>Agaricomycetes</taxon>
        <taxon>Agaricomycetidae</taxon>
        <taxon>Agaricales</taxon>
        <taxon>Agaricineae</taxon>
        <taxon>Strophariaceae</taxon>
        <taxon>Psilocybe</taxon>
    </lineage>
</organism>
<protein>
    <recommendedName>
        <fullName evidence="1">DJ-1/PfpI domain-containing protein</fullName>
    </recommendedName>
</protein>
<evidence type="ECO:0000259" key="1">
    <source>
        <dbReference type="Pfam" id="PF01965"/>
    </source>
</evidence>
<gene>
    <name evidence="2" type="ORF">CVT25_001211</name>
</gene>
<reference evidence="2 3" key="1">
    <citation type="journal article" date="2018" name="Evol. Lett.">
        <title>Horizontal gene cluster transfer increased hallucinogenic mushroom diversity.</title>
        <authorList>
            <person name="Reynolds H.T."/>
            <person name="Vijayakumar V."/>
            <person name="Gluck-Thaler E."/>
            <person name="Korotkin H.B."/>
            <person name="Matheny P.B."/>
            <person name="Slot J.C."/>
        </authorList>
    </citation>
    <scope>NUCLEOTIDE SEQUENCE [LARGE SCALE GENOMIC DNA]</scope>
    <source>
        <strain evidence="2 3">2631</strain>
    </source>
</reference>